<feature type="region of interest" description="Disordered" evidence="1">
    <location>
        <begin position="19"/>
        <end position="52"/>
    </location>
</feature>
<name>A0ABS2Q528_9BACL</name>
<dbReference type="RefSeq" id="WP_205005246.1">
    <property type="nucleotide sequence ID" value="NZ_CBCRXA010000002.1"/>
</dbReference>
<evidence type="ECO:0000313" key="3">
    <source>
        <dbReference type="Proteomes" id="UP000823201"/>
    </source>
</evidence>
<evidence type="ECO:0000313" key="2">
    <source>
        <dbReference type="EMBL" id="MBM7656887.1"/>
    </source>
</evidence>
<gene>
    <name evidence="2" type="ORF">JOC27_000324</name>
</gene>
<dbReference type="EMBL" id="JAFBEV010000002">
    <property type="protein sequence ID" value="MBM7656887.1"/>
    <property type="molecule type" value="Genomic_DNA"/>
</dbReference>
<sequence length="52" mass="5636">MNEIEAYEETGVQTTSLLFKGQSGQGNGDTPAASEQPEHICYKRDLAKASFS</sequence>
<evidence type="ECO:0000256" key="1">
    <source>
        <dbReference type="SAM" id="MobiDB-lite"/>
    </source>
</evidence>
<dbReference type="Proteomes" id="UP000823201">
    <property type="component" value="Unassembled WGS sequence"/>
</dbReference>
<organism evidence="2 3">
    <name type="scientific">Sporolactobacillus spathodeae</name>
    <dbReference type="NCBI Taxonomy" id="1465502"/>
    <lineage>
        <taxon>Bacteria</taxon>
        <taxon>Bacillati</taxon>
        <taxon>Bacillota</taxon>
        <taxon>Bacilli</taxon>
        <taxon>Bacillales</taxon>
        <taxon>Sporolactobacillaceae</taxon>
        <taxon>Sporolactobacillus</taxon>
    </lineage>
</organism>
<keyword evidence="3" id="KW-1185">Reference proteome</keyword>
<reference evidence="2 3" key="1">
    <citation type="submission" date="2021-01" db="EMBL/GenBank/DDBJ databases">
        <title>Genomic Encyclopedia of Type Strains, Phase IV (KMG-IV): sequencing the most valuable type-strain genomes for metagenomic binning, comparative biology and taxonomic classification.</title>
        <authorList>
            <person name="Goeker M."/>
        </authorList>
    </citation>
    <scope>NUCLEOTIDE SEQUENCE [LARGE SCALE GENOMIC DNA]</scope>
    <source>
        <strain evidence="2 3">DSM 100968</strain>
    </source>
</reference>
<proteinExistence type="predicted"/>
<accession>A0ABS2Q528</accession>
<protein>
    <submittedName>
        <fullName evidence="2">Uncharacterized protein</fullName>
    </submittedName>
</protein>
<comment type="caution">
    <text evidence="2">The sequence shown here is derived from an EMBL/GenBank/DDBJ whole genome shotgun (WGS) entry which is preliminary data.</text>
</comment>
<feature type="compositionally biased region" description="Basic and acidic residues" evidence="1">
    <location>
        <begin position="36"/>
        <end position="52"/>
    </location>
</feature>